<feature type="compositionally biased region" description="Low complexity" evidence="8">
    <location>
        <begin position="2330"/>
        <end position="2355"/>
    </location>
</feature>
<feature type="region of interest" description="Disordered" evidence="8">
    <location>
        <begin position="447"/>
        <end position="482"/>
    </location>
</feature>
<evidence type="ECO:0000313" key="12">
    <source>
        <dbReference type="Proteomes" id="UP000613740"/>
    </source>
</evidence>
<feature type="compositionally biased region" description="Polar residues" evidence="8">
    <location>
        <begin position="139"/>
        <end position="162"/>
    </location>
</feature>
<dbReference type="PROSITE" id="PS50125">
    <property type="entry name" value="GUANYLATE_CYCLASE_2"/>
    <property type="match status" value="1"/>
</dbReference>
<dbReference type="GO" id="GO:0000166">
    <property type="term" value="F:nucleotide binding"/>
    <property type="evidence" value="ECO:0007669"/>
    <property type="project" value="UniProtKB-KW"/>
</dbReference>
<feature type="compositionally biased region" description="Polar residues" evidence="8">
    <location>
        <begin position="916"/>
        <end position="928"/>
    </location>
</feature>
<name>A0A835WTQ1_9CHLO</name>
<keyword evidence="2 9" id="KW-0812">Transmembrane</keyword>
<dbReference type="InterPro" id="IPR001054">
    <property type="entry name" value="A/G_cyclase"/>
</dbReference>
<gene>
    <name evidence="11" type="ORF">HYH02_001697</name>
</gene>
<reference evidence="11" key="1">
    <citation type="journal article" date="2020" name="bioRxiv">
        <title>Comparative genomics of Chlamydomonas.</title>
        <authorList>
            <person name="Craig R.J."/>
            <person name="Hasan A.R."/>
            <person name="Ness R.W."/>
            <person name="Keightley P.D."/>
        </authorList>
    </citation>
    <scope>NUCLEOTIDE SEQUENCE</scope>
    <source>
        <strain evidence="11">CCAP 11/173</strain>
    </source>
</reference>
<dbReference type="InterPro" id="IPR029787">
    <property type="entry name" value="Nucleotide_cyclase"/>
</dbReference>
<dbReference type="PANTHER" id="PTHR11920:SF335">
    <property type="entry name" value="GUANYLATE CYCLASE"/>
    <property type="match status" value="1"/>
</dbReference>
<dbReference type="CDD" id="cd07302">
    <property type="entry name" value="CHD"/>
    <property type="match status" value="1"/>
</dbReference>
<feature type="region of interest" description="Disordered" evidence="8">
    <location>
        <begin position="1221"/>
        <end position="1240"/>
    </location>
</feature>
<feature type="transmembrane region" description="Helical" evidence="9">
    <location>
        <begin position="582"/>
        <end position="600"/>
    </location>
</feature>
<dbReference type="Pfam" id="PF00211">
    <property type="entry name" value="Guanylate_cyc"/>
    <property type="match status" value="1"/>
</dbReference>
<feature type="compositionally biased region" description="Low complexity" evidence="8">
    <location>
        <begin position="1057"/>
        <end position="1066"/>
    </location>
</feature>
<dbReference type="SMART" id="SM00044">
    <property type="entry name" value="CYCc"/>
    <property type="match status" value="1"/>
</dbReference>
<feature type="compositionally biased region" description="Basic and acidic residues" evidence="8">
    <location>
        <begin position="2450"/>
        <end position="2459"/>
    </location>
</feature>
<evidence type="ECO:0000256" key="1">
    <source>
        <dbReference type="ARBA" id="ARBA00004370"/>
    </source>
</evidence>
<feature type="compositionally biased region" description="Basic and acidic residues" evidence="8">
    <location>
        <begin position="2356"/>
        <end position="2372"/>
    </location>
</feature>
<dbReference type="GO" id="GO:0004383">
    <property type="term" value="F:guanylate cyclase activity"/>
    <property type="evidence" value="ECO:0007669"/>
    <property type="project" value="TreeGrafter"/>
</dbReference>
<organism evidence="11 12">
    <name type="scientific">Chlamydomonas schloesseri</name>
    <dbReference type="NCBI Taxonomy" id="2026947"/>
    <lineage>
        <taxon>Eukaryota</taxon>
        <taxon>Viridiplantae</taxon>
        <taxon>Chlorophyta</taxon>
        <taxon>core chlorophytes</taxon>
        <taxon>Chlorophyceae</taxon>
        <taxon>CS clade</taxon>
        <taxon>Chlamydomonadales</taxon>
        <taxon>Chlamydomonadaceae</taxon>
        <taxon>Chlamydomonas</taxon>
    </lineage>
</organism>
<feature type="domain" description="Guanylate cyclase" evidence="10">
    <location>
        <begin position="3046"/>
        <end position="3174"/>
    </location>
</feature>
<dbReference type="InterPro" id="IPR050401">
    <property type="entry name" value="Cyclic_nucleotide_synthase"/>
</dbReference>
<feature type="region of interest" description="Disordered" evidence="8">
    <location>
        <begin position="990"/>
        <end position="1074"/>
    </location>
</feature>
<dbReference type="GO" id="GO:0004016">
    <property type="term" value="F:adenylate cyclase activity"/>
    <property type="evidence" value="ECO:0007669"/>
    <property type="project" value="TreeGrafter"/>
</dbReference>
<feature type="compositionally biased region" description="Basic residues" evidence="8">
    <location>
        <begin position="525"/>
        <end position="534"/>
    </location>
</feature>
<feature type="transmembrane region" description="Helical" evidence="9">
    <location>
        <begin position="40"/>
        <end position="61"/>
    </location>
</feature>
<feature type="region of interest" description="Disordered" evidence="8">
    <location>
        <begin position="138"/>
        <end position="180"/>
    </location>
</feature>
<feature type="region of interest" description="Disordered" evidence="8">
    <location>
        <begin position="196"/>
        <end position="237"/>
    </location>
</feature>
<comment type="similarity">
    <text evidence="7">Belongs to the adenylyl cyclase class-4/guanylyl cyclase family.</text>
</comment>
<dbReference type="InterPro" id="IPR018297">
    <property type="entry name" value="A/G_cyclase_CS"/>
</dbReference>
<keyword evidence="3" id="KW-0547">Nucleotide-binding</keyword>
<feature type="region of interest" description="Disordered" evidence="8">
    <location>
        <begin position="524"/>
        <end position="548"/>
    </location>
</feature>
<feature type="transmembrane region" description="Helical" evidence="9">
    <location>
        <begin position="620"/>
        <end position="645"/>
    </location>
</feature>
<evidence type="ECO:0000256" key="2">
    <source>
        <dbReference type="ARBA" id="ARBA00022692"/>
    </source>
</evidence>
<evidence type="ECO:0000256" key="6">
    <source>
        <dbReference type="ARBA" id="ARBA00023239"/>
    </source>
</evidence>
<evidence type="ECO:0000256" key="9">
    <source>
        <dbReference type="SAM" id="Phobius"/>
    </source>
</evidence>
<dbReference type="GO" id="GO:0007168">
    <property type="term" value="P:receptor guanylyl cyclase signaling pathway"/>
    <property type="evidence" value="ECO:0007669"/>
    <property type="project" value="TreeGrafter"/>
</dbReference>
<feature type="compositionally biased region" description="Polar residues" evidence="8">
    <location>
        <begin position="3237"/>
        <end position="3247"/>
    </location>
</feature>
<evidence type="ECO:0000256" key="8">
    <source>
        <dbReference type="SAM" id="MobiDB-lite"/>
    </source>
</evidence>
<dbReference type="SUPFAM" id="SSF55073">
    <property type="entry name" value="Nucleotide cyclase"/>
    <property type="match status" value="1"/>
</dbReference>
<dbReference type="PANTHER" id="PTHR11920">
    <property type="entry name" value="GUANYLYL CYCLASE"/>
    <property type="match status" value="1"/>
</dbReference>
<dbReference type="EMBL" id="JAEHOD010000003">
    <property type="protein sequence ID" value="KAG2453476.1"/>
    <property type="molecule type" value="Genomic_DNA"/>
</dbReference>
<sequence>MARDSAHQQNGGSGLLVAFMVQGLGVLAQHESPAAFTRQLALLACCYMPIDALLMLAMPSLQHTDAAAGMGQASSQSTGGGSHDVTATALLYFAAAHALMAAQACCVALWPARRQAARVVRPPALVLPLVISAAGTLPTAPSTSLRRRTSAGNAVRTPQQQHLRPTQEEPLLQQLPQQDDDDRVVRQEWVAAQNRPVSRSALRSAAPGFQRASADSISGDVGGSNGTSRAEAKAPTDAPVAMGAADLDQNGVAGAMVQRPGPGLNLLPRMLLLPQAEPANSSSAVDSSGSVVRPAGLGVRPGGASAGSGNDTVAAPRQAAAAATPASAAFCTSGDGYMPPEPTSMPSRTRHSFPVHALPAVLSTPADRLTVAADGSSAVSAPGAASQAAAANPASLPQLRILSDTQAQSSGSHVQHGSAAAHGCARTGVEDLISPVAGRTPVMPSLVTHAQPFPADSSAPQQQAPMRTAAASGPPAPLQPLESVPVPEVALAARGSATSQQRSLQQGGTAAATAAAAAVLGPRHSGLRQRHSLGPRRSGGSGGMAREGPLTVLSETVSGGETPEDMAMAAAAALELWLARRGLACAMAAVLMVVYLWVLIGGPGNAVQASLLAMTWHTLLALPSLLCLAALAAANGAAAVSALLLGGRPLELGPLAGLFGPCKGASSPPHNAAEAAAQDVGGHKEAPTASQALPLATLLRWEVVLRTALPAAMAVAARELYGPESPCSTDHVYLWMALQPATGEVASPLPWAAGQKPEASASAVQVDGDCGGSGQRYPLLPLTAVLPMQLATALAARAAHTLLAGVGSAAGIGAGQAAAAAAGKPGFIVFAKALLNVDPRHLPEYGLGAVLALVLRAVLLRGCAMGGVVGLQPELQAGVHDEPQRTGGDDTAMLDAEQHLSYGTAPTGALGAETGSLRSAPSTRSSGTVLAAGGSRSSAAVLSIGSSSRKLLLTGSGVSNPGSCAQPSPGTAALRPALVATSAAHIVVPSPRSPASGPQPFSSPLVQVHASSPSARSPHAAGPDGLQSSSTGGPWDAAGGPALPTASTVAVPPQSPSTAAAAVQARMARRAPPRSSSFNLRLSLSYGSQVLASALSPLAVGAIAALRDATGGAAPPTPTAMSCRQSATSVISEQLEALLDLKRLSTASSVGPSAAGASTAAVAAAAAAAAGAEVAGHVPYVRARSARRRRGSNASVDNGGIALYRQQLGTLLAAAGSGGATAAAASPRHGASPSGASRLSGMHADLRGGWASDALGDDGEDDEDFSEEGIALALQAAELGTWGRRQHGSMPALAAIMGGGSSRSRSRPGSSGGGFSASTTPRSPLHRAGEAPRSAAAPAVTVAAAVGERCASSSATPSGVMLAACVLDSSLSRRSLRKLASMPSRLRSSAAAAAATAAVAAVDAEAGARAGYSSRTGDGGTDHEPTAPAGKGNGGPLCELWRRQRAAAAAAAAASAPQARWLSRSPQVHAAEEAVDLRQDSRDGLGSGGAASPVGLAVELGLAAAAAASGATAGASGSSRASGAATGGVPLTSSALGAEQDLRREALRSLVLAKWRSSLAAGIDGSGGPYGLAPSPLGAAAGTGGGFAPPAAPQGTYVAAEGAAAVEEAGEDATFEDAMLSDPYGALVSMSAVLGTTGTLGSPRVSAAGGNEIVSGSAAGVMSDFGLSTSPPGHGAVGAGMWTARSTAAAAAALAEVAAAADELVVMSPRSGGNAGSAGGGAGGGGAGGLAAAAFVMSPQLSGMLSLGGTAVGTGGNASALTGNSRRSLGLTSRNTSIKTSILSRNSSINYGQPGGAAASAGVLGLLSTGVSTKSLLSSGAAAASTANASAAGPADTTRTLGTTAAAKALGALQRWWLLRGAPLLEAAWLGEAGALLLQLAFSPHVAKVATLSEAGRGLGGAAWAWLAWAPQAACVAHLAALAAVPDWCEAWGPTLWAARAMLGPALQRGALAALGVSMAPAGPLQAAWEAAYMTAALRLTAPQHGSLVLATTAALALVTLTSAVDADGGVGNAVGALCGLEAALRHAAGLLAASTVGAALGLLAARALPASAAGLLTSSALRRRLSPPRAAAAALWSATLIGDSEATATGAVMTYLLVARAALLRVARMLRAVAAAVISAALAAAGAMLTTVFTIAGSTTSDAATGTLTPAPPMPSSYNLRWRLRRWLVSSADTATAATMGMATGGSGAPDAAGALVAALPSRTPAAVAVGALVALLVALAAGQALLLAALTGDGRRVSRFHRRQAALVGLKARLLAAPTVLELLTELTMSTDQLLEGCSAWAVIVPTSDDVDVPGSCRGGSGATASSGVLLELRLHPDLQLWPARTQSGEANGPSGASGSAAPSPAVTAAVAAAERDRQAEKRQRAEQRRMQMLRRRQPRPPSRTGAAPQPASADSVAREAAGAGKISGNATSGAPHLVETVTSIAQEDEEESEESDDDDAYDGDSTEDTKGNKDEGQLLPEVASFAAAGASAPATAEAAGEAAGRAPAVQLADFPSLQLAMIHRTICAANGCLAQPYGLMVVATAHPAAADRYLRLLCQGLADGLAQALYLKQLQADVAASDMIMQDIYPSQQVVQVVKRRFHAAGAASQRLMMPGSATAAAAVAAAAAAGSGSPAANSLSGFAIGGSGGPGSTPLFAAGVKAPGGAGSYAASPNASAAGVGAVPFRSPVFAAHPQQHHLASVSSPSCALTALPRFGSSTNATAAATAVASAGASVIGGGLVSTAPGSGPDSAGPARFSHAGPLLEAASMKLSSTVDVDVTCMPVAGLLASSQSVGAPIASPGVPGGSTGSGPGSATAAVGAHGRALYAAMASAFTGPASTLGGMMSFGRADSAPVPAAALVSVSAMSAAPGLGHAQLGASRLSLDPHVGTSKGASRSQTITPSQAAAVAAAAGLGAGVSNSTPGGPVSMGSGPSPLPAVAAVASALAPGLRPVSVSVAGGMGEGTAGVRGSPMASISGFFSTSVAAAAAAAAGAGSMAGPSVGATELTHGSGLSTAFAAALESGSAFGSVGGSQQRTVSGVDNDAGVLPVGVPYARWHSAVSVLFADICGYTATSQALAPEQVMALLHTLFCKYDSLLAAYGVYKVETIGDCFMAATGLEVESDGHALDMVRFGRAMIAAAAEVANPVTGEPLQIRVGIHSGRVMSGIVGQCRARYCLFGDTVNTASRLESTGVPGRIQIAEETFVLLPEEERNAWVSRGPVEMKGKGAKQTYLSALAGSPVEQLAAPGGTTGAVQTNGTSQS</sequence>
<keyword evidence="5 9" id="KW-0472">Membrane</keyword>
<feature type="compositionally biased region" description="Low complexity" evidence="8">
    <location>
        <begin position="1221"/>
        <end position="1237"/>
    </location>
</feature>
<evidence type="ECO:0000259" key="10">
    <source>
        <dbReference type="PROSITE" id="PS50125"/>
    </source>
</evidence>
<feature type="transmembrane region" description="Helical" evidence="9">
    <location>
        <begin position="89"/>
        <end position="112"/>
    </location>
</feature>
<feature type="compositionally biased region" description="Acidic residues" evidence="8">
    <location>
        <begin position="2429"/>
        <end position="2449"/>
    </location>
</feature>
<evidence type="ECO:0000256" key="4">
    <source>
        <dbReference type="ARBA" id="ARBA00022989"/>
    </source>
</evidence>
<evidence type="ECO:0000256" key="7">
    <source>
        <dbReference type="RuleBase" id="RU000405"/>
    </source>
</evidence>
<feature type="region of interest" description="Disordered" evidence="8">
    <location>
        <begin position="1410"/>
        <end position="1437"/>
    </location>
</feature>
<feature type="compositionally biased region" description="Low complexity" evidence="8">
    <location>
        <begin position="168"/>
        <end position="177"/>
    </location>
</feature>
<feature type="region of interest" description="Disordered" evidence="8">
    <location>
        <begin position="2327"/>
        <end position="2460"/>
    </location>
</feature>
<comment type="caution">
    <text evidence="11">The sequence shown here is derived from an EMBL/GenBank/DDBJ whole genome shotgun (WGS) entry which is preliminary data.</text>
</comment>
<dbReference type="Gene3D" id="3.30.70.1230">
    <property type="entry name" value="Nucleotide cyclase"/>
    <property type="match status" value="1"/>
</dbReference>
<feature type="region of interest" description="Disordered" evidence="8">
    <location>
        <begin position="1294"/>
        <end position="1335"/>
    </location>
</feature>
<keyword evidence="12" id="KW-1185">Reference proteome</keyword>
<feature type="region of interest" description="Disordered" evidence="8">
    <location>
        <begin position="904"/>
        <end position="932"/>
    </location>
</feature>
<comment type="subcellular location">
    <subcellularLocation>
        <location evidence="1">Membrane</location>
    </subcellularLocation>
</comment>
<dbReference type="PROSITE" id="PS00452">
    <property type="entry name" value="GUANYLATE_CYCLASE_1"/>
    <property type="match status" value="1"/>
</dbReference>
<feature type="transmembrane region" description="Helical" evidence="9">
    <location>
        <begin position="2111"/>
        <end position="2137"/>
    </location>
</feature>
<dbReference type="Proteomes" id="UP000613740">
    <property type="component" value="Unassembled WGS sequence"/>
</dbReference>
<keyword evidence="4 9" id="KW-1133">Transmembrane helix</keyword>
<protein>
    <recommendedName>
        <fullName evidence="10">Guanylate cyclase domain-containing protein</fullName>
    </recommendedName>
</protein>
<dbReference type="GO" id="GO:0035556">
    <property type="term" value="P:intracellular signal transduction"/>
    <property type="evidence" value="ECO:0007669"/>
    <property type="project" value="InterPro"/>
</dbReference>
<feature type="region of interest" description="Disordered" evidence="8">
    <location>
        <begin position="3228"/>
        <end position="3247"/>
    </location>
</feature>
<dbReference type="GO" id="GO:0005886">
    <property type="term" value="C:plasma membrane"/>
    <property type="evidence" value="ECO:0007669"/>
    <property type="project" value="TreeGrafter"/>
</dbReference>
<dbReference type="OrthoDB" id="549829at2759"/>
<feature type="transmembrane region" description="Helical" evidence="9">
    <location>
        <begin position="2207"/>
        <end position="2232"/>
    </location>
</feature>
<evidence type="ECO:0000313" key="11">
    <source>
        <dbReference type="EMBL" id="KAG2453476.1"/>
    </source>
</evidence>
<feature type="compositionally biased region" description="Low complexity" evidence="8">
    <location>
        <begin position="1009"/>
        <end position="1021"/>
    </location>
</feature>
<evidence type="ECO:0000256" key="3">
    <source>
        <dbReference type="ARBA" id="ARBA00022741"/>
    </source>
</evidence>
<evidence type="ECO:0000256" key="5">
    <source>
        <dbReference type="ARBA" id="ARBA00023136"/>
    </source>
</evidence>
<dbReference type="FunFam" id="3.30.70.1230:FF:000059">
    <property type="entry name" value="Guanylate cyclase"/>
    <property type="match status" value="1"/>
</dbReference>
<dbReference type="GO" id="GO:0001653">
    <property type="term" value="F:peptide receptor activity"/>
    <property type="evidence" value="ECO:0007669"/>
    <property type="project" value="TreeGrafter"/>
</dbReference>
<accession>A0A835WTQ1</accession>
<keyword evidence="6 7" id="KW-0456">Lyase</keyword>
<proteinExistence type="inferred from homology"/>